<dbReference type="EMBL" id="FN648021">
    <property type="protein sequence ID" value="CBJ29311.1"/>
    <property type="molecule type" value="Genomic_DNA"/>
</dbReference>
<dbReference type="PANTHER" id="PTHR47447">
    <property type="entry name" value="OS03G0856100 PROTEIN"/>
    <property type="match status" value="1"/>
</dbReference>
<sequence length="260" mass="27852">MLESREEATLRKKVAGVNPNAYTYNSAIRACGKEGRWAEAVAVFRRMAKRGVAPDEVSFLAAIEACGKGKEWALAVALLREMSTTPTGPRDGEGPPRVTGGGEGERRGCEDGARSTAAVAADQEAGDGGGGDEKRKAASLTSAHEPVVADVLLYNAAIAACGQAGQWRQAVRLLSEISEMGLFPSVKAVSLLEEMRAVGLTPVSSTYLPAIDACYRAGQGKVGYALTKQRDAAQRRMRRHPDFASTRRSQQRKLLQPYEK</sequence>
<dbReference type="OrthoDB" id="185373at2759"/>
<evidence type="ECO:0000256" key="3">
    <source>
        <dbReference type="SAM" id="MobiDB-lite"/>
    </source>
</evidence>
<dbReference type="PROSITE" id="PS51375">
    <property type="entry name" value="PPR"/>
    <property type="match status" value="2"/>
</dbReference>
<evidence type="ECO:0000256" key="1">
    <source>
        <dbReference type="ARBA" id="ARBA00022737"/>
    </source>
</evidence>
<accession>D7FKA8</accession>
<evidence type="ECO:0000313" key="5">
    <source>
        <dbReference type="Proteomes" id="UP000002630"/>
    </source>
</evidence>
<evidence type="ECO:0000313" key="4">
    <source>
        <dbReference type="EMBL" id="CBJ29311.1"/>
    </source>
</evidence>
<evidence type="ECO:0000256" key="2">
    <source>
        <dbReference type="PROSITE-ProRule" id="PRU00708"/>
    </source>
</evidence>
<dbReference type="InterPro" id="IPR002885">
    <property type="entry name" value="PPR_rpt"/>
</dbReference>
<feature type="repeat" description="PPR" evidence="2">
    <location>
        <begin position="150"/>
        <end position="184"/>
    </location>
</feature>
<dbReference type="Proteomes" id="UP000002630">
    <property type="component" value="Linkage Group LG03"/>
</dbReference>
<gene>
    <name evidence="4" type="ORF">Esi_0143_0001</name>
</gene>
<dbReference type="eggNOG" id="KOG4197">
    <property type="taxonomic scope" value="Eukaryota"/>
</dbReference>
<evidence type="ECO:0008006" key="6">
    <source>
        <dbReference type="Google" id="ProtNLM"/>
    </source>
</evidence>
<dbReference type="InterPro" id="IPR011990">
    <property type="entry name" value="TPR-like_helical_dom_sf"/>
</dbReference>
<keyword evidence="1" id="KW-0677">Repeat</keyword>
<dbReference type="InParanoid" id="D7FKA8"/>
<dbReference type="NCBIfam" id="TIGR00756">
    <property type="entry name" value="PPR"/>
    <property type="match status" value="2"/>
</dbReference>
<dbReference type="Pfam" id="PF01535">
    <property type="entry name" value="PPR"/>
    <property type="match status" value="1"/>
</dbReference>
<dbReference type="Pfam" id="PF13041">
    <property type="entry name" value="PPR_2"/>
    <property type="match status" value="1"/>
</dbReference>
<proteinExistence type="predicted"/>
<feature type="compositionally biased region" description="Basic and acidic residues" evidence="3">
    <location>
        <begin position="103"/>
        <end position="113"/>
    </location>
</feature>
<protein>
    <recommendedName>
        <fullName evidence="6">Pentacotripeptide-repeat region of PRORP domain-containing protein</fullName>
    </recommendedName>
</protein>
<reference evidence="4 5" key="1">
    <citation type="journal article" date="2010" name="Nature">
        <title>The Ectocarpus genome and the independent evolution of multicellularity in brown algae.</title>
        <authorList>
            <person name="Cock J.M."/>
            <person name="Sterck L."/>
            <person name="Rouze P."/>
            <person name="Scornet D."/>
            <person name="Allen A.E."/>
            <person name="Amoutzias G."/>
            <person name="Anthouard V."/>
            <person name="Artiguenave F."/>
            <person name="Aury J.M."/>
            <person name="Badger J.H."/>
            <person name="Beszteri B."/>
            <person name="Billiau K."/>
            <person name="Bonnet E."/>
            <person name="Bothwell J.H."/>
            <person name="Bowler C."/>
            <person name="Boyen C."/>
            <person name="Brownlee C."/>
            <person name="Carrano C.J."/>
            <person name="Charrier B."/>
            <person name="Cho G.Y."/>
            <person name="Coelho S.M."/>
            <person name="Collen J."/>
            <person name="Corre E."/>
            <person name="Da Silva C."/>
            <person name="Delage L."/>
            <person name="Delaroque N."/>
            <person name="Dittami S.M."/>
            <person name="Doulbeau S."/>
            <person name="Elias M."/>
            <person name="Farnham G."/>
            <person name="Gachon C.M."/>
            <person name="Gschloessl B."/>
            <person name="Heesch S."/>
            <person name="Jabbari K."/>
            <person name="Jubin C."/>
            <person name="Kawai H."/>
            <person name="Kimura K."/>
            <person name="Kloareg B."/>
            <person name="Kupper F.C."/>
            <person name="Lang D."/>
            <person name="Le Bail A."/>
            <person name="Leblanc C."/>
            <person name="Lerouge P."/>
            <person name="Lohr M."/>
            <person name="Lopez P.J."/>
            <person name="Martens C."/>
            <person name="Maumus F."/>
            <person name="Michel G."/>
            <person name="Miranda-Saavedra D."/>
            <person name="Morales J."/>
            <person name="Moreau H."/>
            <person name="Motomura T."/>
            <person name="Nagasato C."/>
            <person name="Napoli C.A."/>
            <person name="Nelson D.R."/>
            <person name="Nyvall-Collen P."/>
            <person name="Peters A.F."/>
            <person name="Pommier C."/>
            <person name="Potin P."/>
            <person name="Poulain J."/>
            <person name="Quesneville H."/>
            <person name="Read B."/>
            <person name="Rensing S.A."/>
            <person name="Ritter A."/>
            <person name="Rousvoal S."/>
            <person name="Samanta M."/>
            <person name="Samson G."/>
            <person name="Schroeder D.C."/>
            <person name="Segurens B."/>
            <person name="Strittmatter M."/>
            <person name="Tonon T."/>
            <person name="Tregear J.W."/>
            <person name="Valentin K."/>
            <person name="von Dassow P."/>
            <person name="Yamagishi T."/>
            <person name="Van de Peer Y."/>
            <person name="Wincker P."/>
        </authorList>
    </citation>
    <scope>NUCLEOTIDE SEQUENCE [LARGE SCALE GENOMIC DNA]</scope>
    <source>
        <strain evidence="5">Ec32 / CCAP1310/4</strain>
    </source>
</reference>
<feature type="region of interest" description="Disordered" evidence="3">
    <location>
        <begin position="235"/>
        <end position="260"/>
    </location>
</feature>
<dbReference type="PANTHER" id="PTHR47447:SF17">
    <property type="entry name" value="OS12G0638900 PROTEIN"/>
    <property type="match status" value="1"/>
</dbReference>
<dbReference type="EMBL" id="FN649728">
    <property type="protein sequence ID" value="CBJ29311.1"/>
    <property type="molecule type" value="Genomic_DNA"/>
</dbReference>
<dbReference type="STRING" id="2880.D7FKA8"/>
<feature type="repeat" description="PPR" evidence="2">
    <location>
        <begin position="20"/>
        <end position="54"/>
    </location>
</feature>
<feature type="region of interest" description="Disordered" evidence="3">
    <location>
        <begin position="83"/>
        <end position="138"/>
    </location>
</feature>
<dbReference type="AlphaFoldDB" id="D7FKA8"/>
<organism evidence="4 5">
    <name type="scientific">Ectocarpus siliculosus</name>
    <name type="common">Brown alga</name>
    <name type="synonym">Conferva siliculosa</name>
    <dbReference type="NCBI Taxonomy" id="2880"/>
    <lineage>
        <taxon>Eukaryota</taxon>
        <taxon>Sar</taxon>
        <taxon>Stramenopiles</taxon>
        <taxon>Ochrophyta</taxon>
        <taxon>PX clade</taxon>
        <taxon>Phaeophyceae</taxon>
        <taxon>Ectocarpales</taxon>
        <taxon>Ectocarpaceae</taxon>
        <taxon>Ectocarpus</taxon>
    </lineage>
</organism>
<name>D7FKA8_ECTSI</name>
<dbReference type="Gene3D" id="1.25.40.10">
    <property type="entry name" value="Tetratricopeptide repeat domain"/>
    <property type="match status" value="2"/>
</dbReference>
<keyword evidence="5" id="KW-1185">Reference proteome</keyword>